<dbReference type="EMBL" id="FNAY01000008">
    <property type="protein sequence ID" value="SDF24215.1"/>
    <property type="molecule type" value="Genomic_DNA"/>
</dbReference>
<dbReference type="InterPro" id="IPR050204">
    <property type="entry name" value="AraC_XylS_family_regulators"/>
</dbReference>
<feature type="domain" description="HTH araC/xylS-type" evidence="5">
    <location>
        <begin position="199"/>
        <end position="297"/>
    </location>
</feature>
<dbReference type="PRINTS" id="PR00032">
    <property type="entry name" value="HTHARAC"/>
</dbReference>
<dbReference type="SUPFAM" id="SSF51215">
    <property type="entry name" value="Regulatory protein AraC"/>
    <property type="match status" value="1"/>
</dbReference>
<evidence type="ECO:0000259" key="5">
    <source>
        <dbReference type="PROSITE" id="PS01124"/>
    </source>
</evidence>
<proteinExistence type="predicted"/>
<dbReference type="Gene3D" id="1.10.10.60">
    <property type="entry name" value="Homeodomain-like"/>
    <property type="match status" value="1"/>
</dbReference>
<keyword evidence="4" id="KW-0804">Transcription</keyword>
<keyword evidence="3" id="KW-0010">Activator</keyword>
<dbReference type="Proteomes" id="UP000183812">
    <property type="component" value="Unassembled WGS sequence"/>
</dbReference>
<dbReference type="SMART" id="SM00342">
    <property type="entry name" value="HTH_ARAC"/>
    <property type="match status" value="1"/>
</dbReference>
<organism evidence="6 7">
    <name type="scientific">Rhodobacter capsulatus</name>
    <name type="common">Rhodopseudomonas capsulata</name>
    <dbReference type="NCBI Taxonomy" id="1061"/>
    <lineage>
        <taxon>Bacteria</taxon>
        <taxon>Pseudomonadati</taxon>
        <taxon>Pseudomonadota</taxon>
        <taxon>Alphaproteobacteria</taxon>
        <taxon>Rhodobacterales</taxon>
        <taxon>Rhodobacter group</taxon>
        <taxon>Rhodobacter</taxon>
    </lineage>
</organism>
<keyword evidence="2 6" id="KW-0238">DNA-binding</keyword>
<dbReference type="InterPro" id="IPR018060">
    <property type="entry name" value="HTH_AraC"/>
</dbReference>
<evidence type="ECO:0000313" key="6">
    <source>
        <dbReference type="EMBL" id="SDF24215.1"/>
    </source>
</evidence>
<evidence type="ECO:0000256" key="2">
    <source>
        <dbReference type="ARBA" id="ARBA00023125"/>
    </source>
</evidence>
<dbReference type="AlphaFoldDB" id="A0A1G7JH83"/>
<dbReference type="GO" id="GO:0043565">
    <property type="term" value="F:sequence-specific DNA binding"/>
    <property type="evidence" value="ECO:0007669"/>
    <property type="project" value="InterPro"/>
</dbReference>
<sequence length="298" mass="32234">MTLFKTPPLAPFAKTLRPGAPALSVAAKPARPKSLLPEPPSVPRIVPIARLAQGGRWRVEAMRALSEPCFLWFTRGQGRITMGGVTRGYGPYSAAFLPAGVMHGFEISTQTTGMAVFFGKNSDLTLPHAAQYLRVREPPVQAEISGLIESVIRELESNRPGSDRAALHYLGLLSVIIERQGMSQAAEPRASEAARKLVTRYAAVLERDFRSGLGVADYAAQLGVTATHLTRSCRISCGRAASELLQDRRLYEARRLLSETGTPVKDIAAALGFNSPAYFTRAFQARVGKTPSAFRKGG</sequence>
<evidence type="ECO:0000256" key="1">
    <source>
        <dbReference type="ARBA" id="ARBA00023015"/>
    </source>
</evidence>
<dbReference type="SUPFAM" id="SSF46689">
    <property type="entry name" value="Homeodomain-like"/>
    <property type="match status" value="1"/>
</dbReference>
<dbReference type="PROSITE" id="PS01124">
    <property type="entry name" value="HTH_ARAC_FAMILY_2"/>
    <property type="match status" value="1"/>
</dbReference>
<evidence type="ECO:0000256" key="4">
    <source>
        <dbReference type="ARBA" id="ARBA00023163"/>
    </source>
</evidence>
<dbReference type="InterPro" id="IPR020449">
    <property type="entry name" value="Tscrpt_reg_AraC-type_HTH"/>
</dbReference>
<protein>
    <submittedName>
        <fullName evidence="6">AraC-type DNA-binding protein</fullName>
    </submittedName>
</protein>
<dbReference type="RefSeq" id="WP_254771514.1">
    <property type="nucleotide sequence ID" value="NZ_CP119563.1"/>
</dbReference>
<evidence type="ECO:0000313" key="7">
    <source>
        <dbReference type="Proteomes" id="UP000183812"/>
    </source>
</evidence>
<keyword evidence="1" id="KW-0805">Transcription regulation</keyword>
<evidence type="ECO:0000256" key="3">
    <source>
        <dbReference type="ARBA" id="ARBA00023159"/>
    </source>
</evidence>
<name>A0A1G7JH83_RHOCA</name>
<dbReference type="PANTHER" id="PTHR46796">
    <property type="entry name" value="HTH-TYPE TRANSCRIPTIONAL ACTIVATOR RHAS-RELATED"/>
    <property type="match status" value="1"/>
</dbReference>
<dbReference type="PROSITE" id="PS00041">
    <property type="entry name" value="HTH_ARAC_FAMILY_1"/>
    <property type="match status" value="1"/>
</dbReference>
<accession>A0A1G7JH83</accession>
<reference evidence="6 7" key="1">
    <citation type="submission" date="2016-10" db="EMBL/GenBank/DDBJ databases">
        <authorList>
            <person name="de Groot N.N."/>
        </authorList>
    </citation>
    <scope>NUCLEOTIDE SEQUENCE [LARGE SCALE GENOMIC DNA]</scope>
    <source>
        <strain evidence="7">DSM 938 / 37b4</strain>
    </source>
</reference>
<dbReference type="PANTHER" id="PTHR46796:SF6">
    <property type="entry name" value="ARAC SUBFAMILY"/>
    <property type="match status" value="1"/>
</dbReference>
<dbReference type="GO" id="GO:0003700">
    <property type="term" value="F:DNA-binding transcription factor activity"/>
    <property type="evidence" value="ECO:0007669"/>
    <property type="project" value="InterPro"/>
</dbReference>
<dbReference type="InterPro" id="IPR018062">
    <property type="entry name" value="HTH_AraC-typ_CS"/>
</dbReference>
<dbReference type="InterPro" id="IPR009057">
    <property type="entry name" value="Homeodomain-like_sf"/>
</dbReference>
<dbReference type="InterPro" id="IPR037923">
    <property type="entry name" value="HTH-like"/>
</dbReference>
<dbReference type="Pfam" id="PF12833">
    <property type="entry name" value="HTH_18"/>
    <property type="match status" value="1"/>
</dbReference>
<gene>
    <name evidence="6" type="ORF">SAMN04244550_01930</name>
</gene>